<evidence type="ECO:0000256" key="5">
    <source>
        <dbReference type="ARBA" id="ARBA00023004"/>
    </source>
</evidence>
<dbReference type="Pfam" id="PF00067">
    <property type="entry name" value="p450"/>
    <property type="match status" value="1"/>
</dbReference>
<dbReference type="CDD" id="cd11067">
    <property type="entry name" value="CYP152"/>
    <property type="match status" value="1"/>
</dbReference>
<evidence type="ECO:0000256" key="1">
    <source>
        <dbReference type="ARBA" id="ARBA00010617"/>
    </source>
</evidence>
<proteinExistence type="inferred from homology"/>
<evidence type="ECO:0000313" key="8">
    <source>
        <dbReference type="Proteomes" id="UP001324634"/>
    </source>
</evidence>
<keyword evidence="4" id="KW-0560">Oxidoreductase</keyword>
<dbReference type="AlphaFoldDB" id="A0AAX4HV05"/>
<name>A0AAX4HV05_9BACT</name>
<dbReference type="InterPro" id="IPR001128">
    <property type="entry name" value="Cyt_P450"/>
</dbReference>
<evidence type="ECO:0000313" key="7">
    <source>
        <dbReference type="EMBL" id="WPU67195.1"/>
    </source>
</evidence>
<dbReference type="PRINTS" id="PR00463">
    <property type="entry name" value="EP450I"/>
</dbReference>
<comment type="cofactor">
    <cofactor evidence="6">
        <name>heme</name>
        <dbReference type="ChEBI" id="CHEBI:30413"/>
    </cofactor>
</comment>
<feature type="binding site" description="axial binding residue" evidence="6">
    <location>
        <position position="318"/>
    </location>
    <ligand>
        <name>heme</name>
        <dbReference type="ChEBI" id="CHEBI:30413"/>
    </ligand>
    <ligandPart>
        <name>Fe</name>
        <dbReference type="ChEBI" id="CHEBI:18248"/>
    </ligandPart>
</feature>
<keyword evidence="5 6" id="KW-0408">Iron</keyword>
<dbReference type="Proteomes" id="UP001324634">
    <property type="component" value="Chromosome"/>
</dbReference>
<evidence type="ECO:0000256" key="3">
    <source>
        <dbReference type="ARBA" id="ARBA00022723"/>
    </source>
</evidence>
<dbReference type="InterPro" id="IPR036396">
    <property type="entry name" value="Cyt_P450_sf"/>
</dbReference>
<evidence type="ECO:0000256" key="4">
    <source>
        <dbReference type="ARBA" id="ARBA00023002"/>
    </source>
</evidence>
<dbReference type="GO" id="GO:0004497">
    <property type="term" value="F:monooxygenase activity"/>
    <property type="evidence" value="ECO:0007669"/>
    <property type="project" value="InterPro"/>
</dbReference>
<evidence type="ECO:0000256" key="2">
    <source>
        <dbReference type="ARBA" id="ARBA00022617"/>
    </source>
</evidence>
<sequence length="386" mass="45442">MLKRTTCFKGKAAAELFYSTKLERKGAAPEPIKATLFGKGGVQGLDQREHQHRKKLFMPFMESSNLDDLFNLTHAIWQRRIKSWIGNPEISLYEEAQLIHTEAICEWFGIPLRKDEIPEKAKELTIMFDYAGAKDLSYFKARFKRKKTERWISEHIEDIRKHPREYSDSYLKRFSLFRDLRGELLPLNAATTEILSALRPAVAISLYVVFLAHALHQFPDRARLMNTEKDRFSFIQEVRRFYPFFPVIPARARENFVWRNHEFIKGQMVLLDIYGTNHDERIWKHPEHFMPERFNDRPENPYDFIPQGGGDHATGHRCPGELITIGFMNVALHCLTEEIDYHVPIQDLKINFSRLPAIINSHMILNNVRPKSQRKEIRPSMNFFQE</sequence>
<dbReference type="InterPro" id="IPR050705">
    <property type="entry name" value="Cytochrome_P450_3A"/>
</dbReference>
<keyword evidence="8" id="KW-1185">Reference proteome</keyword>
<keyword evidence="2 6" id="KW-0349">Heme</keyword>
<dbReference type="SUPFAM" id="SSF48264">
    <property type="entry name" value="Cytochrome P450"/>
    <property type="match status" value="1"/>
</dbReference>
<dbReference type="KEGG" id="psti:SOO65_10555"/>
<dbReference type="PANTHER" id="PTHR24302:SF15">
    <property type="entry name" value="FATTY-ACID PEROXYGENASE"/>
    <property type="match status" value="1"/>
</dbReference>
<protein>
    <submittedName>
        <fullName evidence="7">Cytochrome P450</fullName>
    </submittedName>
</protein>
<evidence type="ECO:0000256" key="6">
    <source>
        <dbReference type="PIRSR" id="PIRSR602401-1"/>
    </source>
</evidence>
<dbReference type="RefSeq" id="WP_321400147.1">
    <property type="nucleotide sequence ID" value="NZ_CP139487.1"/>
</dbReference>
<dbReference type="InterPro" id="IPR002401">
    <property type="entry name" value="Cyt_P450_E_grp-I"/>
</dbReference>
<dbReference type="GO" id="GO:0005506">
    <property type="term" value="F:iron ion binding"/>
    <property type="evidence" value="ECO:0007669"/>
    <property type="project" value="InterPro"/>
</dbReference>
<dbReference type="PANTHER" id="PTHR24302">
    <property type="entry name" value="CYTOCHROME P450 FAMILY 3"/>
    <property type="match status" value="1"/>
</dbReference>
<keyword evidence="3 6" id="KW-0479">Metal-binding</keyword>
<comment type="similarity">
    <text evidence="1">Belongs to the cytochrome P450 family.</text>
</comment>
<dbReference type="Gene3D" id="1.10.630.10">
    <property type="entry name" value="Cytochrome P450"/>
    <property type="match status" value="1"/>
</dbReference>
<reference evidence="7 8" key="1">
    <citation type="submission" date="2023-11" db="EMBL/GenBank/DDBJ databases">
        <title>Peredibacter starrii A3.12.</title>
        <authorList>
            <person name="Mitchell R.J."/>
        </authorList>
    </citation>
    <scope>NUCLEOTIDE SEQUENCE [LARGE SCALE GENOMIC DNA]</scope>
    <source>
        <strain evidence="7 8">A3.12</strain>
    </source>
</reference>
<dbReference type="GO" id="GO:0020037">
    <property type="term" value="F:heme binding"/>
    <property type="evidence" value="ECO:0007669"/>
    <property type="project" value="InterPro"/>
</dbReference>
<dbReference type="GO" id="GO:0016705">
    <property type="term" value="F:oxidoreductase activity, acting on paired donors, with incorporation or reduction of molecular oxygen"/>
    <property type="evidence" value="ECO:0007669"/>
    <property type="project" value="InterPro"/>
</dbReference>
<accession>A0AAX4HV05</accession>
<dbReference type="EMBL" id="CP139487">
    <property type="protein sequence ID" value="WPU67195.1"/>
    <property type="molecule type" value="Genomic_DNA"/>
</dbReference>
<organism evidence="7 8">
    <name type="scientific">Peredibacter starrii</name>
    <dbReference type="NCBI Taxonomy" id="28202"/>
    <lineage>
        <taxon>Bacteria</taxon>
        <taxon>Pseudomonadati</taxon>
        <taxon>Bdellovibrionota</taxon>
        <taxon>Bacteriovoracia</taxon>
        <taxon>Bacteriovoracales</taxon>
        <taxon>Bacteriovoracaceae</taxon>
        <taxon>Peredibacter</taxon>
    </lineage>
</organism>
<gene>
    <name evidence="7" type="ORF">SOO65_10555</name>
</gene>